<dbReference type="PRINTS" id="PR00934">
    <property type="entry name" value="XHISDIPTASE"/>
</dbReference>
<evidence type="ECO:0000313" key="2">
    <source>
        <dbReference type="EMBL" id="CAL6009876.1"/>
    </source>
</evidence>
<comment type="caution">
    <text evidence="1">The sequence shown here is derived from an EMBL/GenBank/DDBJ whole genome shotgun (WGS) entry which is preliminary data.</text>
</comment>
<sequence>MKNLVVSILKENNIDYVCDTAHNIVGYIPATKNCQSQNILCLQAHYDMVFVSDNNQDAKTAQIIPRIDGEYLKATNTSLGADNCAGLASILALFITKLNGKQLPEQSFEHGAIELLFTADEEVGLAGAKNLSIPLKCQAMINTDCEDFHNIIIGSSGGDRKSYSKTIQLHIIPDNYCKLKLTYNNFIGGHTGFDLQKNRTNVSKMVFRTLNLLNCFILKLDIGQQMNSIPFNADVEIAVKQSDLTVSIDTINSVYKLFTQFSNDKGQLQIQQHILDINQGIIYQDIIELTQLEQGALILHEQYNVPSLSTSLTIVKLIKNHLSFSLLSRSNSALGMQFIQQTLNKLFKNYKQELSQFYNCWEPKPSNLLETVKQVYKDFKITIVHAGYETSYLVQNGIEAVSIGPEIHNPHSVHEELHIGKFIEFTEDLKEIVKEYAKK</sequence>
<proteinExistence type="predicted"/>
<accession>A0AA86RC29</accession>
<keyword evidence="3" id="KW-1185">Reference proteome</keyword>
<dbReference type="Gene3D" id="3.40.630.10">
    <property type="entry name" value="Zn peptidases"/>
    <property type="match status" value="2"/>
</dbReference>
<dbReference type="PANTHER" id="PTHR43501:SF1">
    <property type="entry name" value="CYTOSOL NON-SPECIFIC DIPEPTIDASE"/>
    <property type="match status" value="1"/>
</dbReference>
<organism evidence="1">
    <name type="scientific">Hexamita inflata</name>
    <dbReference type="NCBI Taxonomy" id="28002"/>
    <lineage>
        <taxon>Eukaryota</taxon>
        <taxon>Metamonada</taxon>
        <taxon>Diplomonadida</taxon>
        <taxon>Hexamitidae</taxon>
        <taxon>Hexamitinae</taxon>
        <taxon>Hexamita</taxon>
    </lineage>
</organism>
<name>A0AA86RC29_9EUKA</name>
<dbReference type="GO" id="GO:0006508">
    <property type="term" value="P:proteolysis"/>
    <property type="evidence" value="ECO:0007669"/>
    <property type="project" value="InterPro"/>
</dbReference>
<gene>
    <name evidence="2" type="ORF">HINF_LOCUS21814</name>
    <name evidence="1" type="ORF">HINF_LOCUS57833</name>
</gene>
<dbReference type="AlphaFoldDB" id="A0AA86RC29"/>
<dbReference type="GO" id="GO:0005829">
    <property type="term" value="C:cytosol"/>
    <property type="evidence" value="ECO:0007669"/>
    <property type="project" value="TreeGrafter"/>
</dbReference>
<dbReference type="GO" id="GO:0070573">
    <property type="term" value="F:metallodipeptidase activity"/>
    <property type="evidence" value="ECO:0007669"/>
    <property type="project" value="TreeGrafter"/>
</dbReference>
<reference evidence="1" key="1">
    <citation type="submission" date="2023-06" db="EMBL/GenBank/DDBJ databases">
        <authorList>
            <person name="Kurt Z."/>
        </authorList>
    </citation>
    <scope>NUCLEOTIDE SEQUENCE</scope>
</reference>
<dbReference type="SUPFAM" id="SSF53187">
    <property type="entry name" value="Zn-dependent exopeptidases"/>
    <property type="match status" value="1"/>
</dbReference>
<dbReference type="InterPro" id="IPR002933">
    <property type="entry name" value="Peptidase_M20"/>
</dbReference>
<dbReference type="EMBL" id="CAXDID020000060">
    <property type="protein sequence ID" value="CAL6009876.1"/>
    <property type="molecule type" value="Genomic_DNA"/>
</dbReference>
<evidence type="ECO:0000313" key="3">
    <source>
        <dbReference type="Proteomes" id="UP001642409"/>
    </source>
</evidence>
<reference evidence="2 3" key="2">
    <citation type="submission" date="2024-07" db="EMBL/GenBank/DDBJ databases">
        <authorList>
            <person name="Akdeniz Z."/>
        </authorList>
    </citation>
    <scope>NUCLEOTIDE SEQUENCE [LARGE SCALE GENOMIC DNA]</scope>
</reference>
<evidence type="ECO:0000313" key="1">
    <source>
        <dbReference type="EMBL" id="CAI9970188.1"/>
    </source>
</evidence>
<dbReference type="InterPro" id="IPR001160">
    <property type="entry name" value="Peptidase_M20C"/>
</dbReference>
<dbReference type="Pfam" id="PF01546">
    <property type="entry name" value="Peptidase_M20"/>
    <property type="match status" value="1"/>
</dbReference>
<dbReference type="PANTHER" id="PTHR43501">
    <property type="entry name" value="CYTOSOL NON-SPECIFIC DIPEPTIDASE"/>
    <property type="match status" value="1"/>
</dbReference>
<dbReference type="EMBL" id="CATOUU010001068">
    <property type="protein sequence ID" value="CAI9970188.1"/>
    <property type="molecule type" value="Genomic_DNA"/>
</dbReference>
<dbReference type="Proteomes" id="UP001642409">
    <property type="component" value="Unassembled WGS sequence"/>
</dbReference>
<protein>
    <submittedName>
        <fullName evidence="1">Aminoacyl-histidine dipeptidase</fullName>
    </submittedName>
    <submittedName>
        <fullName evidence="2">Aminoacyl-histidine_dipeptidase</fullName>
    </submittedName>
</protein>